<proteinExistence type="inferred from homology"/>
<dbReference type="PANTHER" id="PTHR22777:SF32">
    <property type="entry name" value="UPF0053 INNER MEMBRANE PROTEIN YFJD"/>
    <property type="match status" value="1"/>
</dbReference>
<dbReference type="Pfam" id="PF00571">
    <property type="entry name" value="CBS"/>
    <property type="match status" value="2"/>
</dbReference>
<evidence type="ECO:0000256" key="3">
    <source>
        <dbReference type="ARBA" id="ARBA00022475"/>
    </source>
</evidence>
<comment type="caution">
    <text evidence="14">The sequence shown here is derived from an EMBL/GenBank/DDBJ whole genome shotgun (WGS) entry which is preliminary data.</text>
</comment>
<feature type="domain" description="CBS" evidence="12">
    <location>
        <begin position="210"/>
        <end position="270"/>
    </location>
</feature>
<accession>A0A9D1W2L6</accession>
<dbReference type="Proteomes" id="UP000886780">
    <property type="component" value="Unassembled WGS sequence"/>
</dbReference>
<dbReference type="Gene3D" id="3.10.580.10">
    <property type="entry name" value="CBS-domain"/>
    <property type="match status" value="1"/>
</dbReference>
<keyword evidence="3" id="KW-1003">Cell membrane</keyword>
<keyword evidence="7 9" id="KW-0129">CBS domain</keyword>
<evidence type="ECO:0000256" key="8">
    <source>
        <dbReference type="ARBA" id="ARBA00023136"/>
    </source>
</evidence>
<dbReference type="InterPro" id="IPR016169">
    <property type="entry name" value="FAD-bd_PCMH_sub2"/>
</dbReference>
<dbReference type="InterPro" id="IPR044751">
    <property type="entry name" value="Ion_transp-like_CBS"/>
</dbReference>
<dbReference type="SUPFAM" id="SSF56176">
    <property type="entry name" value="FAD-binding/transporter-associated domain-like"/>
    <property type="match status" value="1"/>
</dbReference>
<dbReference type="SMART" id="SM00116">
    <property type="entry name" value="CBS"/>
    <property type="match status" value="2"/>
</dbReference>
<organism evidence="14 15">
    <name type="scientific">Candidatus Lachnoclostridium stercoripullorum</name>
    <dbReference type="NCBI Taxonomy" id="2838635"/>
    <lineage>
        <taxon>Bacteria</taxon>
        <taxon>Bacillati</taxon>
        <taxon>Bacillota</taxon>
        <taxon>Clostridia</taxon>
        <taxon>Lachnospirales</taxon>
        <taxon>Lachnospiraceae</taxon>
    </lineage>
</organism>
<dbReference type="PROSITE" id="PS51846">
    <property type="entry name" value="CNNM"/>
    <property type="match status" value="1"/>
</dbReference>
<feature type="transmembrane region" description="Helical" evidence="11">
    <location>
        <begin position="62"/>
        <end position="81"/>
    </location>
</feature>
<feature type="domain" description="CNNM transmembrane" evidence="13">
    <location>
        <begin position="2"/>
        <end position="191"/>
    </location>
</feature>
<evidence type="ECO:0000256" key="9">
    <source>
        <dbReference type="PROSITE-ProRule" id="PRU00703"/>
    </source>
</evidence>
<dbReference type="Gene3D" id="3.30.465.10">
    <property type="match status" value="1"/>
</dbReference>
<evidence type="ECO:0000256" key="5">
    <source>
        <dbReference type="ARBA" id="ARBA00022737"/>
    </source>
</evidence>
<evidence type="ECO:0000256" key="7">
    <source>
        <dbReference type="ARBA" id="ARBA00023122"/>
    </source>
</evidence>
<dbReference type="Pfam" id="PF03471">
    <property type="entry name" value="CorC_HlyC"/>
    <property type="match status" value="1"/>
</dbReference>
<dbReference type="InterPro" id="IPR005170">
    <property type="entry name" value="Transptr-assoc_dom"/>
</dbReference>
<dbReference type="SUPFAM" id="SSF54631">
    <property type="entry name" value="CBS-domain pair"/>
    <property type="match status" value="1"/>
</dbReference>
<evidence type="ECO:0000256" key="6">
    <source>
        <dbReference type="ARBA" id="ARBA00022989"/>
    </source>
</evidence>
<reference evidence="14" key="2">
    <citation type="submission" date="2021-04" db="EMBL/GenBank/DDBJ databases">
        <authorList>
            <person name="Gilroy R."/>
        </authorList>
    </citation>
    <scope>NUCLEOTIDE SEQUENCE</scope>
    <source>
        <strain evidence="14">ChiGjej4B4-12881</strain>
    </source>
</reference>
<dbReference type="CDD" id="cd04590">
    <property type="entry name" value="CBS_pair_CorC_HlyC_assoc"/>
    <property type="match status" value="1"/>
</dbReference>
<feature type="transmembrane region" description="Helical" evidence="11">
    <location>
        <begin position="6"/>
        <end position="29"/>
    </location>
</feature>
<dbReference type="InterPro" id="IPR036318">
    <property type="entry name" value="FAD-bd_PCMH-like_sf"/>
</dbReference>
<dbReference type="InterPro" id="IPR002550">
    <property type="entry name" value="CNNM"/>
</dbReference>
<evidence type="ECO:0000313" key="15">
    <source>
        <dbReference type="Proteomes" id="UP000886780"/>
    </source>
</evidence>
<protein>
    <submittedName>
        <fullName evidence="14">Hemolysin family protein</fullName>
    </submittedName>
</protein>
<keyword evidence="8 10" id="KW-0472">Membrane</keyword>
<dbReference type="EMBL" id="DXEU01000029">
    <property type="protein sequence ID" value="HIX51500.1"/>
    <property type="molecule type" value="Genomic_DNA"/>
</dbReference>
<dbReference type="PROSITE" id="PS51371">
    <property type="entry name" value="CBS"/>
    <property type="match status" value="2"/>
</dbReference>
<dbReference type="InterPro" id="IPR046342">
    <property type="entry name" value="CBS_dom_sf"/>
</dbReference>
<dbReference type="FunFam" id="3.10.580.10:FF:000002">
    <property type="entry name" value="Magnesium/cobalt efflux protein CorC"/>
    <property type="match status" value="1"/>
</dbReference>
<keyword evidence="5" id="KW-0677">Repeat</keyword>
<name>A0A9D1W2L6_9FIRM</name>
<evidence type="ECO:0000256" key="10">
    <source>
        <dbReference type="PROSITE-ProRule" id="PRU01193"/>
    </source>
</evidence>
<comment type="subcellular location">
    <subcellularLocation>
        <location evidence="1">Cell membrane</location>
        <topology evidence="1">Multi-pass membrane protein</topology>
    </subcellularLocation>
</comment>
<sequence length="439" mass="49213">MDDGYSGIQIFALLALVILTAVCHGFWAAMEHISESDLEEHAEEGDKKAARLLEMEKHLTRYINTTLVFTCLTALLVGAILSGRTFWGDRSALYAAAEALIYIIILTSLGMVIPRRWAEREPETWARAVSGPMDILAVICSPLTALITGVSFVFLKIAGIDLFTSDGNVTEEDIMSMVNEGHEQGVLEAREAEMITNIFELGDKQAEDVMTHRKNVVLLDGSLPLKEAIHFILSEGNHSRFPVYGEDMDDILGVIHLRDVMVCSEKETYEDIPIREIPGLMMEANFVPESRSVDALFRDMQSRKVHMVIVVDEYGQMSGIVTMEDILEEIVGNILDEYDREEEMIRPMGENTFLLNGMAPLEDVEEALGIEFDEEESEDYDTLNGFLTAKLDRIPGEEERPVISCEGYDFHVEKVENNRITLVRAVRRPGAQAESGQEN</sequence>
<evidence type="ECO:0000259" key="12">
    <source>
        <dbReference type="PROSITE" id="PS51371"/>
    </source>
</evidence>
<comment type="similarity">
    <text evidence="2">Belongs to the UPF0053 family.</text>
</comment>
<dbReference type="SMART" id="SM01091">
    <property type="entry name" value="CorC_HlyC"/>
    <property type="match status" value="1"/>
</dbReference>
<dbReference type="GO" id="GO:0005886">
    <property type="term" value="C:plasma membrane"/>
    <property type="evidence" value="ECO:0007669"/>
    <property type="project" value="UniProtKB-SubCell"/>
</dbReference>
<evidence type="ECO:0000256" key="4">
    <source>
        <dbReference type="ARBA" id="ARBA00022692"/>
    </source>
</evidence>
<feature type="domain" description="CBS" evidence="12">
    <location>
        <begin position="280"/>
        <end position="337"/>
    </location>
</feature>
<keyword evidence="6 10" id="KW-1133">Transmembrane helix</keyword>
<dbReference type="PANTHER" id="PTHR22777">
    <property type="entry name" value="HEMOLYSIN-RELATED"/>
    <property type="match status" value="1"/>
</dbReference>
<evidence type="ECO:0000256" key="1">
    <source>
        <dbReference type="ARBA" id="ARBA00004651"/>
    </source>
</evidence>
<reference evidence="14" key="1">
    <citation type="journal article" date="2021" name="PeerJ">
        <title>Extensive microbial diversity within the chicken gut microbiome revealed by metagenomics and culture.</title>
        <authorList>
            <person name="Gilroy R."/>
            <person name="Ravi A."/>
            <person name="Getino M."/>
            <person name="Pursley I."/>
            <person name="Horton D.L."/>
            <person name="Alikhan N.F."/>
            <person name="Baker D."/>
            <person name="Gharbi K."/>
            <person name="Hall N."/>
            <person name="Watson M."/>
            <person name="Adriaenssens E.M."/>
            <person name="Foster-Nyarko E."/>
            <person name="Jarju S."/>
            <person name="Secka A."/>
            <person name="Antonio M."/>
            <person name="Oren A."/>
            <person name="Chaudhuri R.R."/>
            <person name="La Ragione R."/>
            <person name="Hildebrand F."/>
            <person name="Pallen M.J."/>
        </authorList>
    </citation>
    <scope>NUCLEOTIDE SEQUENCE</scope>
    <source>
        <strain evidence="14">ChiGjej4B4-12881</strain>
    </source>
</reference>
<dbReference type="Pfam" id="PF01595">
    <property type="entry name" value="CNNM"/>
    <property type="match status" value="1"/>
</dbReference>
<dbReference type="InterPro" id="IPR000644">
    <property type="entry name" value="CBS_dom"/>
</dbReference>
<evidence type="ECO:0000256" key="11">
    <source>
        <dbReference type="SAM" id="Phobius"/>
    </source>
</evidence>
<evidence type="ECO:0000259" key="13">
    <source>
        <dbReference type="PROSITE" id="PS51846"/>
    </source>
</evidence>
<evidence type="ECO:0000313" key="14">
    <source>
        <dbReference type="EMBL" id="HIX51500.1"/>
    </source>
</evidence>
<gene>
    <name evidence="14" type="ORF">IAA28_01690</name>
</gene>
<keyword evidence="4 10" id="KW-0812">Transmembrane</keyword>
<dbReference type="AlphaFoldDB" id="A0A9D1W2L6"/>
<feature type="transmembrane region" description="Helical" evidence="11">
    <location>
        <begin position="93"/>
        <end position="114"/>
    </location>
</feature>
<evidence type="ECO:0000256" key="2">
    <source>
        <dbReference type="ARBA" id="ARBA00006337"/>
    </source>
</evidence>
<feature type="transmembrane region" description="Helical" evidence="11">
    <location>
        <begin position="135"/>
        <end position="155"/>
    </location>
</feature>
<dbReference type="GO" id="GO:0050660">
    <property type="term" value="F:flavin adenine dinucleotide binding"/>
    <property type="evidence" value="ECO:0007669"/>
    <property type="project" value="InterPro"/>
</dbReference>